<feature type="region of interest" description="Disordered" evidence="1">
    <location>
        <begin position="274"/>
        <end position="302"/>
    </location>
</feature>
<keyword evidence="2" id="KW-1133">Transmembrane helix</keyword>
<evidence type="ECO:0000313" key="4">
    <source>
        <dbReference type="EMBL" id="TDL15303.1"/>
    </source>
</evidence>
<organism evidence="4 5">
    <name type="scientific">Rickenella mellea</name>
    <dbReference type="NCBI Taxonomy" id="50990"/>
    <lineage>
        <taxon>Eukaryota</taxon>
        <taxon>Fungi</taxon>
        <taxon>Dikarya</taxon>
        <taxon>Basidiomycota</taxon>
        <taxon>Agaricomycotina</taxon>
        <taxon>Agaricomycetes</taxon>
        <taxon>Hymenochaetales</taxon>
        <taxon>Rickenellaceae</taxon>
        <taxon>Rickenella</taxon>
    </lineage>
</organism>
<dbReference type="PANTHER" id="PTHR40465:SF1">
    <property type="entry name" value="DUF6534 DOMAIN-CONTAINING PROTEIN"/>
    <property type="match status" value="1"/>
</dbReference>
<feature type="transmembrane region" description="Helical" evidence="2">
    <location>
        <begin position="110"/>
        <end position="131"/>
    </location>
</feature>
<dbReference type="Proteomes" id="UP000294933">
    <property type="component" value="Unassembled WGS sequence"/>
</dbReference>
<dbReference type="AlphaFoldDB" id="A0A4Y7PIK0"/>
<name>A0A4Y7PIK0_9AGAM</name>
<evidence type="ECO:0000259" key="3">
    <source>
        <dbReference type="Pfam" id="PF20152"/>
    </source>
</evidence>
<reference evidence="4 5" key="1">
    <citation type="submission" date="2018-06" db="EMBL/GenBank/DDBJ databases">
        <title>A transcriptomic atlas of mushroom development highlights an independent origin of complex multicellularity.</title>
        <authorList>
            <consortium name="DOE Joint Genome Institute"/>
            <person name="Krizsan K."/>
            <person name="Almasi E."/>
            <person name="Merenyi Z."/>
            <person name="Sahu N."/>
            <person name="Viragh M."/>
            <person name="Koszo T."/>
            <person name="Mondo S."/>
            <person name="Kiss B."/>
            <person name="Balint B."/>
            <person name="Kues U."/>
            <person name="Barry K."/>
            <person name="Hegedus J.C."/>
            <person name="Henrissat B."/>
            <person name="Johnson J."/>
            <person name="Lipzen A."/>
            <person name="Ohm R."/>
            <person name="Nagy I."/>
            <person name="Pangilinan J."/>
            <person name="Yan J."/>
            <person name="Xiong Y."/>
            <person name="Grigoriev I.V."/>
            <person name="Hibbett D.S."/>
            <person name="Nagy L.G."/>
        </authorList>
    </citation>
    <scope>NUCLEOTIDE SEQUENCE [LARGE SCALE GENOMIC DNA]</scope>
    <source>
        <strain evidence="4 5">SZMC22713</strain>
    </source>
</reference>
<keyword evidence="2" id="KW-0472">Membrane</keyword>
<feature type="transmembrane region" description="Helical" evidence="2">
    <location>
        <begin position="6"/>
        <end position="27"/>
    </location>
</feature>
<evidence type="ECO:0000256" key="1">
    <source>
        <dbReference type="SAM" id="MobiDB-lite"/>
    </source>
</evidence>
<keyword evidence="5" id="KW-1185">Reference proteome</keyword>
<feature type="transmembrane region" description="Helical" evidence="2">
    <location>
        <begin position="39"/>
        <end position="60"/>
    </location>
</feature>
<dbReference type="InterPro" id="IPR045339">
    <property type="entry name" value="DUF6534"/>
</dbReference>
<dbReference type="OrthoDB" id="2535105at2759"/>
<evidence type="ECO:0000313" key="5">
    <source>
        <dbReference type="Proteomes" id="UP000294933"/>
    </source>
</evidence>
<gene>
    <name evidence="4" type="ORF">BD410DRAFT_809037</name>
</gene>
<dbReference type="VEuPathDB" id="FungiDB:BD410DRAFT_809037"/>
<accession>A0A4Y7PIK0</accession>
<evidence type="ECO:0000256" key="2">
    <source>
        <dbReference type="SAM" id="Phobius"/>
    </source>
</evidence>
<feature type="transmembrane region" description="Helical" evidence="2">
    <location>
        <begin position="151"/>
        <end position="171"/>
    </location>
</feature>
<dbReference type="Pfam" id="PF20152">
    <property type="entry name" value="DUF6534"/>
    <property type="match status" value="1"/>
</dbReference>
<feature type="domain" description="DUF6534" evidence="3">
    <location>
        <begin position="156"/>
        <end position="196"/>
    </location>
</feature>
<keyword evidence="2" id="KW-0812">Transmembrane</keyword>
<dbReference type="STRING" id="50990.A0A4Y7PIK0"/>
<dbReference type="PANTHER" id="PTHR40465">
    <property type="entry name" value="CHROMOSOME 1, WHOLE GENOME SHOTGUN SEQUENCE"/>
    <property type="match status" value="1"/>
</dbReference>
<dbReference type="EMBL" id="ML170281">
    <property type="protein sequence ID" value="TDL15303.1"/>
    <property type="molecule type" value="Genomic_DNA"/>
</dbReference>
<sequence length="302" mass="33679">MTLANTFGAVFIGLVSSSVMYGLTLLQTHYPKDPARLKWTVAVLTVADSVHLILSTWAVYWYLVANFGNFVNLGAPHWSVNLQTDFNGFVSAGVQLLFTRRVYLLSKNKYLVAILLVLTTVHFSFGVYFSVRTFNYKSFAEYTPIAWIPYAGLSSAAAADIIIAISMCYFLKKSRTGFGRTDTLVTILMMYSINTGRDDAKQSHIYKFLLDAWEMLNSRDNLRQLAYPTNGTYSFQLSELCNGSKGGAATEGMVTYRYPDEMPPQQQPLELVVSTDAERSKGNFPSFNHTDSNTGSLSREAA</sequence>
<feature type="compositionally biased region" description="Polar residues" evidence="1">
    <location>
        <begin position="283"/>
        <end position="302"/>
    </location>
</feature>
<proteinExistence type="predicted"/>
<protein>
    <recommendedName>
        <fullName evidence="3">DUF6534 domain-containing protein</fullName>
    </recommendedName>
</protein>